<keyword evidence="4 7" id="KW-0812">Transmembrane</keyword>
<evidence type="ECO:0000256" key="3">
    <source>
        <dbReference type="ARBA" id="ARBA00022475"/>
    </source>
</evidence>
<evidence type="ECO:0000256" key="1">
    <source>
        <dbReference type="ARBA" id="ARBA00004651"/>
    </source>
</evidence>
<feature type="transmembrane region" description="Helical" evidence="7">
    <location>
        <begin position="27"/>
        <end position="46"/>
    </location>
</feature>
<gene>
    <name evidence="8" type="ORF">A1OK_06540</name>
</gene>
<evidence type="ECO:0008006" key="10">
    <source>
        <dbReference type="Google" id="ProtNLM"/>
    </source>
</evidence>
<organism evidence="8 9">
    <name type="scientific">Enterovibrio norvegicus FF-454</name>
    <dbReference type="NCBI Taxonomy" id="1185651"/>
    <lineage>
        <taxon>Bacteria</taxon>
        <taxon>Pseudomonadati</taxon>
        <taxon>Pseudomonadota</taxon>
        <taxon>Gammaproteobacteria</taxon>
        <taxon>Vibrionales</taxon>
        <taxon>Vibrionaceae</taxon>
        <taxon>Enterovibrio</taxon>
    </lineage>
</organism>
<keyword evidence="6 7" id="KW-0472">Membrane</keyword>
<dbReference type="Proteomes" id="UP000095039">
    <property type="component" value="Unassembled WGS sequence"/>
</dbReference>
<keyword evidence="5 7" id="KW-1133">Transmembrane helix</keyword>
<reference evidence="8 9" key="1">
    <citation type="journal article" date="2012" name="Science">
        <title>Ecological populations of bacteria act as socially cohesive units of antibiotic production and resistance.</title>
        <authorList>
            <person name="Cordero O.X."/>
            <person name="Wildschutte H."/>
            <person name="Kirkup B."/>
            <person name="Proehl S."/>
            <person name="Ngo L."/>
            <person name="Hussain F."/>
            <person name="Le Roux F."/>
            <person name="Mincer T."/>
            <person name="Polz M.F."/>
        </authorList>
    </citation>
    <scope>NUCLEOTIDE SEQUENCE [LARGE SCALE GENOMIC DNA]</scope>
    <source>
        <strain evidence="8 9">FF-454</strain>
    </source>
</reference>
<comment type="caution">
    <text evidence="8">The sequence shown here is derived from an EMBL/GenBank/DDBJ whole genome shotgun (WGS) entry which is preliminary data.</text>
</comment>
<evidence type="ECO:0000256" key="2">
    <source>
        <dbReference type="ARBA" id="ARBA00011006"/>
    </source>
</evidence>
<dbReference type="AlphaFoldDB" id="A0A1E5CDJ0"/>
<protein>
    <recommendedName>
        <fullName evidence="10">Transglycosylase</fullName>
    </recommendedName>
</protein>
<evidence type="ECO:0000256" key="7">
    <source>
        <dbReference type="SAM" id="Phobius"/>
    </source>
</evidence>
<dbReference type="RefSeq" id="WP_016959453.1">
    <property type="nucleotide sequence ID" value="NZ_AJWN02000021.1"/>
</dbReference>
<keyword evidence="3" id="KW-1003">Cell membrane</keyword>
<proteinExistence type="inferred from homology"/>
<accession>A0A1E5CDJ0</accession>
<dbReference type="EMBL" id="AJWN02000021">
    <property type="protein sequence ID" value="OEE63507.1"/>
    <property type="molecule type" value="Genomic_DNA"/>
</dbReference>
<evidence type="ECO:0000256" key="5">
    <source>
        <dbReference type="ARBA" id="ARBA00022989"/>
    </source>
</evidence>
<sequence>MGIISWIILGLLAGILAKWIMPGKDGGGFIMTTLLGIAGAVVGGWVSSLIGIGTAGGLSLGSIVMATVGALILLFLYNRFAK</sequence>
<dbReference type="Pfam" id="PF04226">
    <property type="entry name" value="Transgly_assoc"/>
    <property type="match status" value="1"/>
</dbReference>
<dbReference type="PANTHER" id="PTHR33884:SF4">
    <property type="entry name" value="UPF0410 PROTEIN YEAQ"/>
    <property type="match status" value="1"/>
</dbReference>
<keyword evidence="9" id="KW-1185">Reference proteome</keyword>
<dbReference type="InterPro" id="IPR007341">
    <property type="entry name" value="Transgly_assoc"/>
</dbReference>
<dbReference type="GO" id="GO:0005886">
    <property type="term" value="C:plasma membrane"/>
    <property type="evidence" value="ECO:0007669"/>
    <property type="project" value="UniProtKB-SubCell"/>
</dbReference>
<evidence type="ECO:0000256" key="6">
    <source>
        <dbReference type="ARBA" id="ARBA00023136"/>
    </source>
</evidence>
<comment type="similarity">
    <text evidence="2">Belongs to the UPF0410 family.</text>
</comment>
<evidence type="ECO:0000313" key="8">
    <source>
        <dbReference type="EMBL" id="OEE63507.1"/>
    </source>
</evidence>
<comment type="subcellular location">
    <subcellularLocation>
        <location evidence="1">Cell membrane</location>
        <topology evidence="1">Multi-pass membrane protein</topology>
    </subcellularLocation>
</comment>
<evidence type="ECO:0000256" key="4">
    <source>
        <dbReference type="ARBA" id="ARBA00022692"/>
    </source>
</evidence>
<evidence type="ECO:0000313" key="9">
    <source>
        <dbReference type="Proteomes" id="UP000095039"/>
    </source>
</evidence>
<name>A0A1E5CDJ0_9GAMM</name>
<feature type="transmembrane region" description="Helical" evidence="7">
    <location>
        <begin position="58"/>
        <end position="77"/>
    </location>
</feature>
<dbReference type="PANTHER" id="PTHR33884">
    <property type="entry name" value="UPF0410 PROTEIN YMGE"/>
    <property type="match status" value="1"/>
</dbReference>